<feature type="region of interest" description="Disordered" evidence="1">
    <location>
        <begin position="1"/>
        <end position="45"/>
    </location>
</feature>
<dbReference type="InterPro" id="IPR036680">
    <property type="entry name" value="SPOR-like_sf"/>
</dbReference>
<name>A0A1X7HMD0_9BACL</name>
<feature type="domain" description="SPOR" evidence="3">
    <location>
        <begin position="266"/>
        <end position="329"/>
    </location>
</feature>
<evidence type="ECO:0000313" key="5">
    <source>
        <dbReference type="Proteomes" id="UP000192940"/>
    </source>
</evidence>
<dbReference type="AlphaFoldDB" id="A0A1X7HMD0"/>
<keyword evidence="5" id="KW-1185">Reference proteome</keyword>
<keyword evidence="2" id="KW-0812">Transmembrane</keyword>
<feature type="transmembrane region" description="Helical" evidence="2">
    <location>
        <begin position="196"/>
        <end position="218"/>
    </location>
</feature>
<keyword evidence="2" id="KW-0472">Membrane</keyword>
<dbReference type="SUPFAM" id="SSF110997">
    <property type="entry name" value="Sporulation related repeat"/>
    <property type="match status" value="1"/>
</dbReference>
<gene>
    <name evidence="4" type="ORF">SAMN05661091_4576</name>
</gene>
<evidence type="ECO:0000313" key="4">
    <source>
        <dbReference type="EMBL" id="SMF89241.1"/>
    </source>
</evidence>
<evidence type="ECO:0000256" key="2">
    <source>
        <dbReference type="SAM" id="Phobius"/>
    </source>
</evidence>
<protein>
    <submittedName>
        <fullName evidence="4">Stage II sporulation protein B</fullName>
    </submittedName>
</protein>
<dbReference type="EMBL" id="LT840184">
    <property type="protein sequence ID" value="SMF89241.1"/>
    <property type="molecule type" value="Genomic_DNA"/>
</dbReference>
<sequence>MCSGMNKARMTIRFDRETPNGQDSGNKREVHTRSRLQPDIGKGSVSDDFEQGFFREEVQSPSYQEVGDEDFRVIPLPVELLDNRNPNLNINQNNRFENFRVNGRLASEKRRMEQQYDHERYEDEWSYGRPERPYIENVNSEYPEIDEYSSEHDFIHDSLDGKNRDQSYLSVEQVPSNTRNDYGYYRSKKPNSVWKLAGSITGAIVTGLLFGTVVLSMFNGGDSGENYTTIESSQGTGILHPENAVVNGEINDQKAASVSVSIPQQTFYMLQYGVFSTAERAEQAKGELTQSGIAAFGDSSAENRVYAGVSPDREQAKLLSSQLKGEGVELYVREIVLPGAQSAVFAGEAAALDIFFEVSGDLAANLSSLSASLLGQETPGPVDEETMKTITGLHLQWTEAVKLISPGMSLETGASLKTMEQEMSGAITALTEYNKNRSKGHLWEIQAGMMNYIMSQRKLVESF</sequence>
<reference evidence="4 5" key="1">
    <citation type="submission" date="2017-04" db="EMBL/GenBank/DDBJ databases">
        <authorList>
            <person name="Afonso C.L."/>
            <person name="Miller P.J."/>
            <person name="Scott M.A."/>
            <person name="Spackman E."/>
            <person name="Goraichik I."/>
            <person name="Dimitrov K.M."/>
            <person name="Suarez D.L."/>
            <person name="Swayne D.E."/>
        </authorList>
    </citation>
    <scope>NUCLEOTIDE SEQUENCE [LARGE SCALE GENOMIC DNA]</scope>
    <source>
        <strain evidence="4 5">N3/975</strain>
    </source>
</reference>
<organism evidence="4 5">
    <name type="scientific">Paenibacillus uliginis N3/975</name>
    <dbReference type="NCBI Taxonomy" id="1313296"/>
    <lineage>
        <taxon>Bacteria</taxon>
        <taxon>Bacillati</taxon>
        <taxon>Bacillota</taxon>
        <taxon>Bacilli</taxon>
        <taxon>Bacillales</taxon>
        <taxon>Paenibacillaceae</taxon>
        <taxon>Paenibacillus</taxon>
    </lineage>
</organism>
<dbReference type="GO" id="GO:0042834">
    <property type="term" value="F:peptidoglycan binding"/>
    <property type="evidence" value="ECO:0007669"/>
    <property type="project" value="InterPro"/>
</dbReference>
<keyword evidence="2" id="KW-1133">Transmembrane helix</keyword>
<dbReference type="Gene3D" id="3.30.70.1070">
    <property type="entry name" value="Sporulation related repeat"/>
    <property type="match status" value="1"/>
</dbReference>
<proteinExistence type="predicted"/>
<dbReference type="Pfam" id="PF05036">
    <property type="entry name" value="SPOR"/>
    <property type="match status" value="1"/>
</dbReference>
<dbReference type="Proteomes" id="UP000192940">
    <property type="component" value="Chromosome I"/>
</dbReference>
<dbReference type="InterPro" id="IPR007730">
    <property type="entry name" value="SPOR-like_dom"/>
</dbReference>
<evidence type="ECO:0000259" key="3">
    <source>
        <dbReference type="Pfam" id="PF05036"/>
    </source>
</evidence>
<evidence type="ECO:0000256" key="1">
    <source>
        <dbReference type="SAM" id="MobiDB-lite"/>
    </source>
</evidence>
<accession>A0A1X7HMD0</accession>
<dbReference type="STRING" id="1313296.SAMN05661091_4576"/>